<feature type="binding site" evidence="8">
    <location>
        <position position="184"/>
    </location>
    <ligand>
        <name>substrate</name>
    </ligand>
</feature>
<dbReference type="Gene3D" id="3.30.420.40">
    <property type="match status" value="2"/>
</dbReference>
<feature type="binding site" evidence="8">
    <location>
        <position position="265"/>
    </location>
    <ligand>
        <name>substrate</name>
    </ligand>
</feature>
<comment type="function">
    <text evidence="8">Required for the formation of a threonylcarbamoyl group on adenosine at position 37 (t(6)A37) in tRNAs that read codons beginning with adenine. Is probably involved in the transfer of the threonylcarbamoyl moiety of threonylcarbamoyl-AMP (TC-AMP) to the N6 group of A37.</text>
</comment>
<dbReference type="EMBL" id="DRZM01000089">
    <property type="protein sequence ID" value="HHP04673.1"/>
    <property type="molecule type" value="Genomic_DNA"/>
</dbReference>
<dbReference type="PRINTS" id="PR00789">
    <property type="entry name" value="OSIALOPTASE"/>
</dbReference>
<keyword evidence="5 8" id="KW-0408">Iron</keyword>
<dbReference type="EC" id="2.3.1.234" evidence="8"/>
<dbReference type="PANTHER" id="PTHR11735:SF14">
    <property type="entry name" value="TRNA N6-ADENOSINE THREONYLCARBAMOYLTRANSFERASE"/>
    <property type="match status" value="1"/>
</dbReference>
<dbReference type="AlphaFoldDB" id="A0A7C1P0T9"/>
<comment type="cofactor">
    <cofactor evidence="8">
        <name>Fe(2+)</name>
        <dbReference type="ChEBI" id="CHEBI:29033"/>
    </cofactor>
    <text evidence="8">Binds 1 Fe(2+) ion per subunit.</text>
</comment>
<dbReference type="HAMAP" id="MF_01446">
    <property type="entry name" value="Kae1"/>
    <property type="match status" value="1"/>
</dbReference>
<comment type="similarity">
    <text evidence="8">Belongs to the KAE1 / TsaD family.</text>
</comment>
<dbReference type="GO" id="GO:0061711">
    <property type="term" value="F:tRNA N(6)-L-threonylcarbamoyladenine synthase activity"/>
    <property type="evidence" value="ECO:0007669"/>
    <property type="project" value="UniProtKB-EC"/>
</dbReference>
<reference evidence="10" key="1">
    <citation type="journal article" date="2020" name="mSystems">
        <title>Genome- and Community-Level Interaction Insights into Carbon Utilization and Element Cycling Functions of Hydrothermarchaeota in Hydrothermal Sediment.</title>
        <authorList>
            <person name="Zhou Z."/>
            <person name="Liu Y."/>
            <person name="Xu W."/>
            <person name="Pan J."/>
            <person name="Luo Z.H."/>
            <person name="Li M."/>
        </authorList>
    </citation>
    <scope>NUCLEOTIDE SEQUENCE [LARGE SCALE GENOMIC DNA]</scope>
    <source>
        <strain evidence="11">SpSt-1125</strain>
        <strain evidence="10">SpSt-25</strain>
    </source>
</reference>
<evidence type="ECO:0000313" key="10">
    <source>
        <dbReference type="EMBL" id="HEB48397.1"/>
    </source>
</evidence>
<dbReference type="InterPro" id="IPR043129">
    <property type="entry name" value="ATPase_NBD"/>
</dbReference>
<name>A0A7C1P0T9_THEPE</name>
<feature type="binding site" evidence="8">
    <location>
        <position position="135"/>
    </location>
    <ligand>
        <name>Fe cation</name>
        <dbReference type="ChEBI" id="CHEBI:24875"/>
    </ligand>
</feature>
<dbReference type="NCBIfam" id="TIGR03722">
    <property type="entry name" value="arch_KAE1"/>
    <property type="match status" value="1"/>
</dbReference>
<dbReference type="FunFam" id="3.30.420.40:FF:000037">
    <property type="entry name" value="Probable tRNA N6-adenosine threonylcarbamoyltransferase"/>
    <property type="match status" value="1"/>
</dbReference>
<feature type="binding site" evidence="8">
    <location>
        <position position="293"/>
    </location>
    <ligand>
        <name>Fe cation</name>
        <dbReference type="ChEBI" id="CHEBI:24875"/>
    </ligand>
</feature>
<keyword evidence="4 8" id="KW-0479">Metal-binding</keyword>
<protein>
    <recommendedName>
        <fullName evidence="8">tRNA N6-adenosine threonylcarbamoyltransferase</fullName>
        <ecNumber evidence="8">2.3.1.234</ecNumber>
    </recommendedName>
    <alternativeName>
        <fullName evidence="8">N6-L-threonylcarbamoyladenine synthase</fullName>
        <shortName evidence="8">t(6)A synthase</shortName>
    </alternativeName>
    <alternativeName>
        <fullName evidence="8">t(6)A37 threonylcarbamoyladenosine biosynthesis protein Kae1</fullName>
    </alternativeName>
    <alternativeName>
        <fullName evidence="8">tRNA threonylcarbamoyladenosine biosynthesis protein Kae1</fullName>
    </alternativeName>
</protein>
<feature type="binding site" evidence="8">
    <location>
        <position position="114"/>
    </location>
    <ligand>
        <name>Fe cation</name>
        <dbReference type="ChEBI" id="CHEBI:24875"/>
    </ligand>
</feature>
<dbReference type="Pfam" id="PF00814">
    <property type="entry name" value="TsaD"/>
    <property type="match status" value="1"/>
</dbReference>
<comment type="caution">
    <text evidence="10">The sequence shown here is derived from an EMBL/GenBank/DDBJ whole genome shotgun (WGS) entry which is preliminary data.</text>
</comment>
<evidence type="ECO:0000313" key="11">
    <source>
        <dbReference type="EMBL" id="HHP04673.1"/>
    </source>
</evidence>
<gene>
    <name evidence="8 10" type="primary">kae1</name>
    <name evidence="11" type="ORF">ENM88_02850</name>
    <name evidence="10" type="ORF">ENP77_01185</name>
</gene>
<dbReference type="SUPFAM" id="SSF53067">
    <property type="entry name" value="Actin-like ATPase domain"/>
    <property type="match status" value="1"/>
</dbReference>
<evidence type="ECO:0000256" key="7">
    <source>
        <dbReference type="ARBA" id="ARBA00048117"/>
    </source>
</evidence>
<dbReference type="GO" id="GO:0000408">
    <property type="term" value="C:EKC/KEOPS complex"/>
    <property type="evidence" value="ECO:0007669"/>
    <property type="project" value="InterPro"/>
</dbReference>
<organism evidence="10">
    <name type="scientific">Thermofilum pendens</name>
    <dbReference type="NCBI Taxonomy" id="2269"/>
    <lineage>
        <taxon>Archaea</taxon>
        <taxon>Thermoproteota</taxon>
        <taxon>Thermoprotei</taxon>
        <taxon>Thermofilales</taxon>
        <taxon>Thermofilaceae</taxon>
        <taxon>Thermofilum</taxon>
    </lineage>
</organism>
<evidence type="ECO:0000256" key="3">
    <source>
        <dbReference type="ARBA" id="ARBA00022694"/>
    </source>
</evidence>
<proteinExistence type="inferred from homology"/>
<evidence type="ECO:0000256" key="8">
    <source>
        <dbReference type="HAMAP-Rule" id="MF_01446"/>
    </source>
</evidence>
<evidence type="ECO:0000256" key="6">
    <source>
        <dbReference type="ARBA" id="ARBA00023315"/>
    </source>
</evidence>
<accession>A0A7C1P0T9</accession>
<evidence type="ECO:0000256" key="1">
    <source>
        <dbReference type="ARBA" id="ARBA00022490"/>
    </source>
</evidence>
<feature type="binding site" evidence="8">
    <location>
        <begin position="135"/>
        <end position="139"/>
    </location>
    <ligand>
        <name>substrate</name>
    </ligand>
</feature>
<keyword evidence="2 8" id="KW-0808">Transferase</keyword>
<dbReference type="InterPro" id="IPR017861">
    <property type="entry name" value="KAE1/TsaD"/>
</dbReference>
<evidence type="ECO:0000256" key="4">
    <source>
        <dbReference type="ARBA" id="ARBA00022723"/>
    </source>
</evidence>
<dbReference type="GO" id="GO:0005737">
    <property type="term" value="C:cytoplasm"/>
    <property type="evidence" value="ECO:0007669"/>
    <property type="project" value="UniProtKB-SubCell"/>
</dbReference>
<dbReference type="GO" id="GO:0005506">
    <property type="term" value="F:iron ion binding"/>
    <property type="evidence" value="ECO:0007669"/>
    <property type="project" value="UniProtKB-UniRule"/>
</dbReference>
<evidence type="ECO:0000256" key="2">
    <source>
        <dbReference type="ARBA" id="ARBA00022679"/>
    </source>
</evidence>
<keyword evidence="6 8" id="KW-0012">Acyltransferase</keyword>
<dbReference type="InterPro" id="IPR034680">
    <property type="entry name" value="Kae1_archaea_euk"/>
</dbReference>
<comment type="catalytic activity">
    <reaction evidence="7 8">
        <text>L-threonylcarbamoyladenylate + adenosine(37) in tRNA = N(6)-L-threonylcarbamoyladenosine(37) in tRNA + AMP + H(+)</text>
        <dbReference type="Rhea" id="RHEA:37059"/>
        <dbReference type="Rhea" id="RHEA-COMP:10162"/>
        <dbReference type="Rhea" id="RHEA-COMP:10163"/>
        <dbReference type="ChEBI" id="CHEBI:15378"/>
        <dbReference type="ChEBI" id="CHEBI:73682"/>
        <dbReference type="ChEBI" id="CHEBI:74411"/>
        <dbReference type="ChEBI" id="CHEBI:74418"/>
        <dbReference type="ChEBI" id="CHEBI:456215"/>
        <dbReference type="EC" id="2.3.1.234"/>
    </reaction>
</comment>
<keyword evidence="3 8" id="KW-0819">tRNA processing</keyword>
<dbReference type="GO" id="GO:0002949">
    <property type="term" value="P:tRNA threonylcarbamoyladenosine modification"/>
    <property type="evidence" value="ECO:0007669"/>
    <property type="project" value="UniProtKB-UniRule"/>
</dbReference>
<sequence>MVSGVLPLVLGIESTAHTFGVGIASEEGKILANINSIYHPTAGGIKPSEAAEHHSKVASAVLRKALEVSGVSLEDIDAIAVALGPGLGPCLRVGATLARYLASLLNKPLVPVNHAVAHIEIARLSTGLRDPVVVYVAGGNTIITTFVEGRYRVFGETLDIALGNLMDTFAREAGLGFPGVPKVEELAARGKNLLPLPYGVKGQDVSYSGLLTTALRLYKERRHSLEDICYSLIETAYSMLVEVAERALAHTGKSEVVLTGGVARSPLLTDKLAKMAEARGARFAAVDPELAGDNGAMIAYTGALAYVTGVTIPVEESRVRPLWRLDEVEVPWRR</sequence>
<dbReference type="EMBL" id="DSKP01000040">
    <property type="protein sequence ID" value="HEB48397.1"/>
    <property type="molecule type" value="Genomic_DNA"/>
</dbReference>
<comment type="caution">
    <text evidence="8">Lacks conserved residue(s) required for the propagation of feature annotation.</text>
</comment>
<feature type="domain" description="Gcp-like" evidence="9">
    <location>
        <begin position="35"/>
        <end position="300"/>
    </location>
</feature>
<dbReference type="PANTHER" id="PTHR11735">
    <property type="entry name" value="TRNA N6-ADENOSINE THREONYLCARBAMOYLTRANSFERASE"/>
    <property type="match status" value="1"/>
</dbReference>
<evidence type="ECO:0000256" key="5">
    <source>
        <dbReference type="ARBA" id="ARBA00023004"/>
    </source>
</evidence>
<feature type="binding site" evidence="8">
    <location>
        <position position="167"/>
    </location>
    <ligand>
        <name>substrate</name>
    </ligand>
</feature>
<comment type="subcellular location">
    <subcellularLocation>
        <location evidence="8">Cytoplasm</location>
    </subcellularLocation>
</comment>
<feature type="binding site" evidence="8">
    <location>
        <position position="118"/>
    </location>
    <ligand>
        <name>Fe cation</name>
        <dbReference type="ChEBI" id="CHEBI:24875"/>
    </ligand>
</feature>
<dbReference type="CDD" id="cd24131">
    <property type="entry name" value="ASKHA_NBD_Kae1_arch_bac"/>
    <property type="match status" value="1"/>
</dbReference>
<keyword evidence="1 8" id="KW-0963">Cytoplasm</keyword>
<dbReference type="NCBIfam" id="TIGR00329">
    <property type="entry name" value="gcp_kae1"/>
    <property type="match status" value="1"/>
</dbReference>
<dbReference type="InterPro" id="IPR000905">
    <property type="entry name" value="Gcp-like_dom"/>
</dbReference>
<evidence type="ECO:0000259" key="9">
    <source>
        <dbReference type="Pfam" id="PF00814"/>
    </source>
</evidence>